<gene>
    <name evidence="1" type="ORF">Vadar_007431</name>
</gene>
<dbReference type="EMBL" id="CM037161">
    <property type="protein sequence ID" value="KAH7853859.1"/>
    <property type="molecule type" value="Genomic_DNA"/>
</dbReference>
<sequence length="302" mass="33743">MTDGSTWRLARRPDRWVMGMFIPNHVMIDGSTWCSARRLDLCAPRALGSFSGVLLGLQPLSQAGFGLLLKRAPRAPASFLGGLRAPPQACSQGSRLLLRRAPRAPASFSGGLRAPPQAVSTDGEKQSNQERLEENKSIEQLEEKDDPLKDLKDKIGIVVQDWFQEMIDKIEDFVKESLDDGEGDEEYICIYEEEYCLLSAYLVTRRLFRWIWVYTFTRCEHTVHQFKGKVPSVKAIDTTGAGDAFVGRILNNLAFDFYLHEDGEWLREALLFANACGALTVTKKGAIPALPTKDSSSVESLR</sequence>
<evidence type="ECO:0000313" key="1">
    <source>
        <dbReference type="EMBL" id="KAH7853859.1"/>
    </source>
</evidence>
<dbReference type="Proteomes" id="UP000828048">
    <property type="component" value="Chromosome 11"/>
</dbReference>
<protein>
    <submittedName>
        <fullName evidence="1">Uncharacterized protein</fullName>
    </submittedName>
</protein>
<evidence type="ECO:0000313" key="2">
    <source>
        <dbReference type="Proteomes" id="UP000828048"/>
    </source>
</evidence>
<proteinExistence type="predicted"/>
<comment type="caution">
    <text evidence="1">The sequence shown here is derived from an EMBL/GenBank/DDBJ whole genome shotgun (WGS) entry which is preliminary data.</text>
</comment>
<name>A0ACB7YL32_9ERIC</name>
<accession>A0ACB7YL32</accession>
<organism evidence="1 2">
    <name type="scientific">Vaccinium darrowii</name>
    <dbReference type="NCBI Taxonomy" id="229202"/>
    <lineage>
        <taxon>Eukaryota</taxon>
        <taxon>Viridiplantae</taxon>
        <taxon>Streptophyta</taxon>
        <taxon>Embryophyta</taxon>
        <taxon>Tracheophyta</taxon>
        <taxon>Spermatophyta</taxon>
        <taxon>Magnoliopsida</taxon>
        <taxon>eudicotyledons</taxon>
        <taxon>Gunneridae</taxon>
        <taxon>Pentapetalae</taxon>
        <taxon>asterids</taxon>
        <taxon>Ericales</taxon>
        <taxon>Ericaceae</taxon>
        <taxon>Vaccinioideae</taxon>
        <taxon>Vaccinieae</taxon>
        <taxon>Vaccinium</taxon>
    </lineage>
</organism>
<reference evidence="1 2" key="1">
    <citation type="journal article" date="2021" name="Hortic Res">
        <title>High-quality reference genome and annotation aids understanding of berry development for evergreen blueberry (Vaccinium darrowii).</title>
        <authorList>
            <person name="Yu J."/>
            <person name="Hulse-Kemp A.M."/>
            <person name="Babiker E."/>
            <person name="Staton M."/>
        </authorList>
    </citation>
    <scope>NUCLEOTIDE SEQUENCE [LARGE SCALE GENOMIC DNA]</scope>
    <source>
        <strain evidence="2">cv. NJ 8807/NJ 8810</strain>
        <tissue evidence="1">Young leaf</tissue>
    </source>
</reference>
<keyword evidence="2" id="KW-1185">Reference proteome</keyword>